<protein>
    <submittedName>
        <fullName evidence="2">Uncharacterized protein</fullName>
    </submittedName>
</protein>
<feature type="region of interest" description="Disordered" evidence="1">
    <location>
        <begin position="239"/>
        <end position="273"/>
    </location>
</feature>
<gene>
    <name evidence="2" type="ORF">TCEB3V08_LOCUS3549</name>
</gene>
<name>A0A7R9GTN6_TIMCR</name>
<reference evidence="2" key="1">
    <citation type="submission" date="2020-11" db="EMBL/GenBank/DDBJ databases">
        <authorList>
            <person name="Tran Van P."/>
        </authorList>
    </citation>
    <scope>NUCLEOTIDE SEQUENCE</scope>
</reference>
<organism evidence="2">
    <name type="scientific">Timema cristinae</name>
    <name type="common">Walking stick</name>
    <dbReference type="NCBI Taxonomy" id="61476"/>
    <lineage>
        <taxon>Eukaryota</taxon>
        <taxon>Metazoa</taxon>
        <taxon>Ecdysozoa</taxon>
        <taxon>Arthropoda</taxon>
        <taxon>Hexapoda</taxon>
        <taxon>Insecta</taxon>
        <taxon>Pterygota</taxon>
        <taxon>Neoptera</taxon>
        <taxon>Polyneoptera</taxon>
        <taxon>Phasmatodea</taxon>
        <taxon>Timematodea</taxon>
        <taxon>Timematoidea</taxon>
        <taxon>Timematidae</taxon>
        <taxon>Timema</taxon>
    </lineage>
</organism>
<dbReference type="AlphaFoldDB" id="A0A7R9GTN6"/>
<accession>A0A7R9GTN6</accession>
<dbReference type="EMBL" id="OC317348">
    <property type="protein sequence ID" value="CAD7396324.1"/>
    <property type="molecule type" value="Genomic_DNA"/>
</dbReference>
<sequence>MGKIADYSKFIRSYSNEEIGFASWSSCQNPCLLIWRYQVHSPVVPHLFSPKGWVSFKRCALLDACAQRRKSDSSGWWVRVTRDCTECIFLRVLAPAHHSPLRETGPDHGALQDFLLRWIVLFVDVSGGCKQGAGIPVEREYSLKDKLKQLKNLFQNYHKAPTLVWENCFHSIDKNGILPELAWKESVKSTLSAPDQRLNSDLPFISSLIRHESSTLDHADTKAGVGKVELEEVNPHLRGGRVEKHLGKTTPSSPDRDSNLDLPVLSSQAQHDKRVSQLRHRVSGWLTIRTVYMDPHHTAPARKNRLESIARCGPCGHLPPEINVRELLHANL</sequence>
<evidence type="ECO:0000313" key="2">
    <source>
        <dbReference type="EMBL" id="CAD7396324.1"/>
    </source>
</evidence>
<evidence type="ECO:0000256" key="1">
    <source>
        <dbReference type="SAM" id="MobiDB-lite"/>
    </source>
</evidence>
<proteinExistence type="predicted"/>